<accession>A0ABV6C328</accession>
<feature type="transmembrane region" description="Helical" evidence="9">
    <location>
        <begin position="31"/>
        <end position="54"/>
    </location>
</feature>
<evidence type="ECO:0000256" key="7">
    <source>
        <dbReference type="ARBA" id="ARBA00023136"/>
    </source>
</evidence>
<feature type="transmembrane region" description="Helical" evidence="9">
    <location>
        <begin position="262"/>
        <end position="281"/>
    </location>
</feature>
<evidence type="ECO:0000256" key="5">
    <source>
        <dbReference type="ARBA" id="ARBA00022692"/>
    </source>
</evidence>
<name>A0ABV6C328_9ACTN</name>
<feature type="compositionally biased region" description="Basic and acidic residues" evidence="8">
    <location>
        <begin position="390"/>
        <end position="403"/>
    </location>
</feature>
<comment type="subcellular location">
    <subcellularLocation>
        <location evidence="1">Cell membrane</location>
        <topology evidence="1">Multi-pass membrane protein</topology>
    </subcellularLocation>
</comment>
<gene>
    <name evidence="10" type="ORF">ACFFRE_08000</name>
</gene>
<feature type="transmembrane region" description="Helical" evidence="9">
    <location>
        <begin position="92"/>
        <end position="115"/>
    </location>
</feature>
<proteinExistence type="inferred from homology"/>
<dbReference type="PANTHER" id="PTHR21716">
    <property type="entry name" value="TRANSMEMBRANE PROTEIN"/>
    <property type="match status" value="1"/>
</dbReference>
<keyword evidence="6 9" id="KW-1133">Transmembrane helix</keyword>
<evidence type="ECO:0000256" key="4">
    <source>
        <dbReference type="ARBA" id="ARBA00022475"/>
    </source>
</evidence>
<dbReference type="InterPro" id="IPR002549">
    <property type="entry name" value="AI-2E-like"/>
</dbReference>
<evidence type="ECO:0000256" key="3">
    <source>
        <dbReference type="ARBA" id="ARBA00022448"/>
    </source>
</evidence>
<dbReference type="Proteomes" id="UP001589788">
    <property type="component" value="Unassembled WGS sequence"/>
</dbReference>
<comment type="caution">
    <text evidence="10">The sequence shown here is derived from an EMBL/GenBank/DDBJ whole genome shotgun (WGS) entry which is preliminary data.</text>
</comment>
<feature type="region of interest" description="Disordered" evidence="8">
    <location>
        <begin position="382"/>
        <end position="403"/>
    </location>
</feature>
<feature type="transmembrane region" description="Helical" evidence="9">
    <location>
        <begin position="179"/>
        <end position="199"/>
    </location>
</feature>
<dbReference type="RefSeq" id="WP_377789522.1">
    <property type="nucleotide sequence ID" value="NZ_JBHLYQ010000070.1"/>
</dbReference>
<evidence type="ECO:0000256" key="6">
    <source>
        <dbReference type="ARBA" id="ARBA00022989"/>
    </source>
</evidence>
<dbReference type="PANTHER" id="PTHR21716:SF53">
    <property type="entry name" value="PERMEASE PERM-RELATED"/>
    <property type="match status" value="1"/>
</dbReference>
<evidence type="ECO:0000313" key="11">
    <source>
        <dbReference type="Proteomes" id="UP001589788"/>
    </source>
</evidence>
<evidence type="ECO:0000313" key="10">
    <source>
        <dbReference type="EMBL" id="MFC0082090.1"/>
    </source>
</evidence>
<dbReference type="Pfam" id="PF01594">
    <property type="entry name" value="AI-2E_transport"/>
    <property type="match status" value="1"/>
</dbReference>
<dbReference type="EMBL" id="JBHLYQ010000070">
    <property type="protein sequence ID" value="MFC0082090.1"/>
    <property type="molecule type" value="Genomic_DNA"/>
</dbReference>
<comment type="similarity">
    <text evidence="2">Belongs to the autoinducer-2 exporter (AI-2E) (TC 2.A.86) family.</text>
</comment>
<feature type="transmembrane region" description="Helical" evidence="9">
    <location>
        <begin position="324"/>
        <end position="343"/>
    </location>
</feature>
<evidence type="ECO:0000256" key="2">
    <source>
        <dbReference type="ARBA" id="ARBA00009773"/>
    </source>
</evidence>
<sequence length="403" mass="41787">MLEDGAPGAGGRPGPTTRRGRLLAAAQARGVPLAAILAVAGVAVAVVLLALVVIRIRQVLLLVVVAGFVALLLDPLVLGVQRTGLPGLRRRGVAVAVVFLAALAVFAGLATAFGYPLVDGVTHLLSHLDRTVSAAEHGRGWVGRLVRRYHVARLLKQNAPKLEAAARHLAKPALSLGKGAATALVSFVALVVLVLLLLLEGPRLRRGALALLAPERRGEVERVARSVRRAVTGYMLGNLLTSVIAGLVVALTLVILGLPDALLWGLWVAVVDFLPMVGGLLAGVPTVVFAAIAGGLVQGIVVLVVFVVYSLLENHVLNPVVMAKTVRVSPLLVLLAVLVGAELGDGLGGVFGGLVGTLLAVPLAGAIQVVAVELWHRTDPVDEPGTLDPGRLERREVGREPLP</sequence>
<evidence type="ECO:0000256" key="1">
    <source>
        <dbReference type="ARBA" id="ARBA00004651"/>
    </source>
</evidence>
<keyword evidence="11" id="KW-1185">Reference proteome</keyword>
<organism evidence="10 11">
    <name type="scientific">Aciditerrimonas ferrireducens</name>
    <dbReference type="NCBI Taxonomy" id="667306"/>
    <lineage>
        <taxon>Bacteria</taxon>
        <taxon>Bacillati</taxon>
        <taxon>Actinomycetota</taxon>
        <taxon>Acidimicrobiia</taxon>
        <taxon>Acidimicrobiales</taxon>
        <taxon>Acidimicrobiaceae</taxon>
        <taxon>Aciditerrimonas</taxon>
    </lineage>
</organism>
<protein>
    <submittedName>
        <fullName evidence="10">AI-2E family transporter</fullName>
    </submittedName>
</protein>
<feature type="transmembrane region" description="Helical" evidence="9">
    <location>
        <begin position="235"/>
        <end position="256"/>
    </location>
</feature>
<keyword evidence="7 9" id="KW-0472">Membrane</keyword>
<evidence type="ECO:0000256" key="9">
    <source>
        <dbReference type="SAM" id="Phobius"/>
    </source>
</evidence>
<keyword evidence="5 9" id="KW-0812">Transmembrane</keyword>
<keyword evidence="4" id="KW-1003">Cell membrane</keyword>
<feature type="transmembrane region" description="Helical" evidence="9">
    <location>
        <begin position="288"/>
        <end position="312"/>
    </location>
</feature>
<evidence type="ECO:0000256" key="8">
    <source>
        <dbReference type="SAM" id="MobiDB-lite"/>
    </source>
</evidence>
<feature type="transmembrane region" description="Helical" evidence="9">
    <location>
        <begin position="350"/>
        <end position="371"/>
    </location>
</feature>
<keyword evidence="3" id="KW-0813">Transport</keyword>
<feature type="transmembrane region" description="Helical" evidence="9">
    <location>
        <begin position="60"/>
        <end position="80"/>
    </location>
</feature>
<reference evidence="10 11" key="1">
    <citation type="submission" date="2024-09" db="EMBL/GenBank/DDBJ databases">
        <authorList>
            <person name="Sun Q."/>
            <person name="Mori K."/>
        </authorList>
    </citation>
    <scope>NUCLEOTIDE SEQUENCE [LARGE SCALE GENOMIC DNA]</scope>
    <source>
        <strain evidence="10 11">JCM 15389</strain>
    </source>
</reference>